<protein>
    <recommendedName>
        <fullName evidence="1">ATP-dependent DNA helicase</fullName>
        <ecNumber evidence="1">5.6.2.3</ecNumber>
    </recommendedName>
</protein>
<gene>
    <name evidence="3" type="ORF">Ahy_A09g042589</name>
</gene>
<keyword evidence="4" id="KW-1185">Reference proteome</keyword>
<keyword evidence="1" id="KW-0067">ATP-binding</keyword>
<keyword evidence="1" id="KW-0547">Nucleotide-binding</keyword>
<dbReference type="GO" id="GO:0006281">
    <property type="term" value="P:DNA repair"/>
    <property type="evidence" value="ECO:0007669"/>
    <property type="project" value="UniProtKB-KW"/>
</dbReference>
<dbReference type="Proteomes" id="UP000289738">
    <property type="component" value="Chromosome A09"/>
</dbReference>
<sequence>MHPTNKPKSPSDIERFISAKISDRLRTPRLYAAIERFMVHGPCGRHNENSPCMVDGYCSKYFPKKFWSHTVIDEARFPKYKRPDNGRTITKRNVTNDNSFIVPYNPYLLLTYGCHINVEHTCQTSAIKSLTYSEFLNKFVWKDDVCMWVPRKQGFSIGRLTHVPQGNGEDYYLRLLLNIQKRCTSFVDLRIVHDVVYDTFKEAYYALGILQDDKEFVNAILEEKLELLDEQISSLTLVKIEERLQANGRSLREFSTLSYPDMQNIDGVDDRFLMDEMNFDRELLHEEFKDSLKSMTHEQRNAYDQILNVVSMDLGGFYFVYGYDGTRKIFLYRTLSASLRCNGKIVLNVASSGIASLLLPNGRTAHSRFKIPLNINEDLVCNIKEGSSLAKLLARAI</sequence>
<organism evidence="3 4">
    <name type="scientific">Arachis hypogaea</name>
    <name type="common">Peanut</name>
    <dbReference type="NCBI Taxonomy" id="3818"/>
    <lineage>
        <taxon>Eukaryota</taxon>
        <taxon>Viridiplantae</taxon>
        <taxon>Streptophyta</taxon>
        <taxon>Embryophyta</taxon>
        <taxon>Tracheophyta</taxon>
        <taxon>Spermatophyta</taxon>
        <taxon>Magnoliopsida</taxon>
        <taxon>eudicotyledons</taxon>
        <taxon>Gunneridae</taxon>
        <taxon>Pentapetalae</taxon>
        <taxon>rosids</taxon>
        <taxon>fabids</taxon>
        <taxon>Fabales</taxon>
        <taxon>Fabaceae</taxon>
        <taxon>Papilionoideae</taxon>
        <taxon>50 kb inversion clade</taxon>
        <taxon>dalbergioids sensu lato</taxon>
        <taxon>Dalbergieae</taxon>
        <taxon>Pterocarpus clade</taxon>
        <taxon>Arachis</taxon>
    </lineage>
</organism>
<dbReference type="PANTHER" id="PTHR10492:SF57">
    <property type="entry name" value="ATP-DEPENDENT DNA HELICASE"/>
    <property type="match status" value="1"/>
</dbReference>
<dbReference type="PANTHER" id="PTHR10492">
    <property type="match status" value="1"/>
</dbReference>
<keyword evidence="1" id="KW-0234">DNA repair</keyword>
<dbReference type="InterPro" id="IPR027417">
    <property type="entry name" value="P-loop_NTPase"/>
</dbReference>
<dbReference type="Gene3D" id="3.40.50.300">
    <property type="entry name" value="P-loop containing nucleotide triphosphate hydrolases"/>
    <property type="match status" value="1"/>
</dbReference>
<comment type="cofactor">
    <cofactor evidence="1">
        <name>Mg(2+)</name>
        <dbReference type="ChEBI" id="CHEBI:18420"/>
    </cofactor>
</comment>
<feature type="domain" description="DNA helicase Pif1-like DEAD-box helicase" evidence="2">
    <location>
        <begin position="295"/>
        <end position="395"/>
    </location>
</feature>
<evidence type="ECO:0000313" key="4">
    <source>
        <dbReference type="Proteomes" id="UP000289738"/>
    </source>
</evidence>
<dbReference type="Pfam" id="PF05970">
    <property type="entry name" value="PIF1"/>
    <property type="match status" value="1"/>
</dbReference>
<comment type="catalytic activity">
    <reaction evidence="1">
        <text>ATP + H2O = ADP + phosphate + H(+)</text>
        <dbReference type="Rhea" id="RHEA:13065"/>
        <dbReference type="ChEBI" id="CHEBI:15377"/>
        <dbReference type="ChEBI" id="CHEBI:15378"/>
        <dbReference type="ChEBI" id="CHEBI:30616"/>
        <dbReference type="ChEBI" id="CHEBI:43474"/>
        <dbReference type="ChEBI" id="CHEBI:456216"/>
        <dbReference type="EC" id="5.6.2.3"/>
    </reaction>
</comment>
<comment type="caution">
    <text evidence="3">The sequence shown here is derived from an EMBL/GenBank/DDBJ whole genome shotgun (WGS) entry which is preliminary data.</text>
</comment>
<keyword evidence="1" id="KW-0227">DNA damage</keyword>
<dbReference type="EC" id="5.6.2.3" evidence="1"/>
<dbReference type="GO" id="GO:0043139">
    <property type="term" value="F:5'-3' DNA helicase activity"/>
    <property type="evidence" value="ECO:0007669"/>
    <property type="project" value="UniProtKB-EC"/>
</dbReference>
<evidence type="ECO:0000313" key="3">
    <source>
        <dbReference type="EMBL" id="RYR37712.1"/>
    </source>
</evidence>
<dbReference type="GO" id="GO:0005524">
    <property type="term" value="F:ATP binding"/>
    <property type="evidence" value="ECO:0007669"/>
    <property type="project" value="UniProtKB-KW"/>
</dbReference>
<comment type="similarity">
    <text evidence="1">Belongs to the helicase family.</text>
</comment>
<dbReference type="STRING" id="3818.A0A445BG96"/>
<evidence type="ECO:0000256" key="1">
    <source>
        <dbReference type="RuleBase" id="RU363044"/>
    </source>
</evidence>
<keyword evidence="1" id="KW-0378">Hydrolase</keyword>
<keyword evidence="1" id="KW-0233">DNA recombination</keyword>
<evidence type="ECO:0000259" key="2">
    <source>
        <dbReference type="Pfam" id="PF05970"/>
    </source>
</evidence>
<dbReference type="GO" id="GO:0016887">
    <property type="term" value="F:ATP hydrolysis activity"/>
    <property type="evidence" value="ECO:0007669"/>
    <property type="project" value="RHEA"/>
</dbReference>
<name>A0A445BG96_ARAHY</name>
<dbReference type="EMBL" id="SDMP01000009">
    <property type="protein sequence ID" value="RYR37712.1"/>
    <property type="molecule type" value="Genomic_DNA"/>
</dbReference>
<keyword evidence="1" id="KW-0347">Helicase</keyword>
<proteinExistence type="inferred from homology"/>
<dbReference type="InterPro" id="IPR010285">
    <property type="entry name" value="DNA_helicase_pif1-like_DEAD"/>
</dbReference>
<dbReference type="GO" id="GO:0006310">
    <property type="term" value="P:DNA recombination"/>
    <property type="evidence" value="ECO:0007669"/>
    <property type="project" value="UniProtKB-KW"/>
</dbReference>
<dbReference type="AlphaFoldDB" id="A0A445BG96"/>
<reference evidence="3 4" key="1">
    <citation type="submission" date="2019-01" db="EMBL/GenBank/DDBJ databases">
        <title>Sequencing of cultivated peanut Arachis hypogaea provides insights into genome evolution and oil improvement.</title>
        <authorList>
            <person name="Chen X."/>
        </authorList>
    </citation>
    <scope>NUCLEOTIDE SEQUENCE [LARGE SCALE GENOMIC DNA]</scope>
    <source>
        <strain evidence="4">cv. Fuhuasheng</strain>
        <tissue evidence="3">Leaves</tissue>
    </source>
</reference>
<accession>A0A445BG96</accession>
<dbReference type="GO" id="GO:0000723">
    <property type="term" value="P:telomere maintenance"/>
    <property type="evidence" value="ECO:0007669"/>
    <property type="project" value="InterPro"/>
</dbReference>